<keyword evidence="5" id="KW-1185">Reference proteome</keyword>
<dbReference type="PANTHER" id="PTHR45648:SF106">
    <property type="entry name" value="ANTHER-SPECIFIC PROLINE-RICH PROTEIN APG"/>
    <property type="match status" value="1"/>
</dbReference>
<dbReference type="GO" id="GO:0016042">
    <property type="term" value="P:lipid catabolic process"/>
    <property type="evidence" value="ECO:0007669"/>
    <property type="project" value="UniProtKB-KW"/>
</dbReference>
<comment type="caution">
    <text evidence="4">The sequence shown here is derived from an EMBL/GenBank/DDBJ whole genome shotgun (WGS) entry which is preliminary data.</text>
</comment>
<sequence length="115" mass="13178">MYNEGLKSMLQELKSELKDINYSYFDTYNFFSNLIQKPASYGFAEVKLSCCGVVDDIDLKHVCRPISSFCSNRSDHLFWDPYHPSEAAARIVADAVFEGPLQYSFPFNVEQLMAL</sequence>
<dbReference type="GO" id="GO:0016788">
    <property type="term" value="F:hydrolase activity, acting on ester bonds"/>
    <property type="evidence" value="ECO:0007669"/>
    <property type="project" value="InterPro"/>
</dbReference>
<dbReference type="AlphaFoldDB" id="A0A8K0HKM5"/>
<name>A0A8K0HKM5_9ROSA</name>
<accession>A0A8K0HKM5</accession>
<dbReference type="Gene3D" id="3.40.50.1110">
    <property type="entry name" value="SGNH hydrolase"/>
    <property type="match status" value="1"/>
</dbReference>
<dbReference type="Pfam" id="PF00657">
    <property type="entry name" value="Lipase_GDSL"/>
    <property type="match status" value="1"/>
</dbReference>
<keyword evidence="2" id="KW-0378">Hydrolase</keyword>
<evidence type="ECO:0000313" key="4">
    <source>
        <dbReference type="EMBL" id="KAF3453435.1"/>
    </source>
</evidence>
<dbReference type="InterPro" id="IPR051058">
    <property type="entry name" value="GDSL_Est/Lipase"/>
</dbReference>
<comment type="similarity">
    <text evidence="1">Belongs to the 'GDSL' lipolytic enzyme family.</text>
</comment>
<dbReference type="PANTHER" id="PTHR45648">
    <property type="entry name" value="GDSL LIPASE/ACYLHYDROLASE FAMILY PROTEIN (AFU_ORTHOLOGUE AFUA_4G14700)"/>
    <property type="match status" value="1"/>
</dbReference>
<evidence type="ECO:0000313" key="5">
    <source>
        <dbReference type="Proteomes" id="UP000796880"/>
    </source>
</evidence>
<evidence type="ECO:0000256" key="2">
    <source>
        <dbReference type="ARBA" id="ARBA00022801"/>
    </source>
</evidence>
<dbReference type="InterPro" id="IPR036514">
    <property type="entry name" value="SGNH_hydro_sf"/>
</dbReference>
<keyword evidence="3" id="KW-0442">Lipid degradation</keyword>
<organism evidence="4 5">
    <name type="scientific">Rhamnella rubrinervis</name>
    <dbReference type="NCBI Taxonomy" id="2594499"/>
    <lineage>
        <taxon>Eukaryota</taxon>
        <taxon>Viridiplantae</taxon>
        <taxon>Streptophyta</taxon>
        <taxon>Embryophyta</taxon>
        <taxon>Tracheophyta</taxon>
        <taxon>Spermatophyta</taxon>
        <taxon>Magnoliopsida</taxon>
        <taxon>eudicotyledons</taxon>
        <taxon>Gunneridae</taxon>
        <taxon>Pentapetalae</taxon>
        <taxon>rosids</taxon>
        <taxon>fabids</taxon>
        <taxon>Rosales</taxon>
        <taxon>Rhamnaceae</taxon>
        <taxon>rhamnoid group</taxon>
        <taxon>Rhamneae</taxon>
        <taxon>Rhamnella</taxon>
    </lineage>
</organism>
<dbReference type="EMBL" id="VOIH02000002">
    <property type="protein sequence ID" value="KAF3453435.1"/>
    <property type="molecule type" value="Genomic_DNA"/>
</dbReference>
<gene>
    <name evidence="4" type="ORF">FNV43_RR03875</name>
</gene>
<reference evidence="4" key="1">
    <citation type="submission" date="2020-03" db="EMBL/GenBank/DDBJ databases">
        <title>A high-quality chromosome-level genome assembly of a woody plant with both climbing and erect habits, Rhamnella rubrinervis.</title>
        <authorList>
            <person name="Lu Z."/>
            <person name="Yang Y."/>
            <person name="Zhu X."/>
            <person name="Sun Y."/>
        </authorList>
    </citation>
    <scope>NUCLEOTIDE SEQUENCE</scope>
    <source>
        <strain evidence="4">BYM</strain>
        <tissue evidence="4">Leaf</tissue>
    </source>
</reference>
<evidence type="ECO:0000256" key="3">
    <source>
        <dbReference type="ARBA" id="ARBA00022963"/>
    </source>
</evidence>
<keyword evidence="3" id="KW-0443">Lipid metabolism</keyword>
<dbReference type="Proteomes" id="UP000796880">
    <property type="component" value="Unassembled WGS sequence"/>
</dbReference>
<evidence type="ECO:0000256" key="1">
    <source>
        <dbReference type="ARBA" id="ARBA00008668"/>
    </source>
</evidence>
<proteinExistence type="inferred from homology"/>
<dbReference type="InterPro" id="IPR001087">
    <property type="entry name" value="GDSL"/>
</dbReference>
<dbReference type="OrthoDB" id="1600564at2759"/>
<evidence type="ECO:0008006" key="6">
    <source>
        <dbReference type="Google" id="ProtNLM"/>
    </source>
</evidence>
<protein>
    <recommendedName>
        <fullName evidence="6">GDSL esterase/lipase</fullName>
    </recommendedName>
</protein>